<proteinExistence type="predicted"/>
<name>W3VBW5_9GAMM</name>
<organism evidence="1 2">
    <name type="scientific">Photorhabdus khanii NC19</name>
    <dbReference type="NCBI Taxonomy" id="1004151"/>
    <lineage>
        <taxon>Bacteria</taxon>
        <taxon>Pseudomonadati</taxon>
        <taxon>Pseudomonadota</taxon>
        <taxon>Gammaproteobacteria</taxon>
        <taxon>Enterobacterales</taxon>
        <taxon>Morganellaceae</taxon>
        <taxon>Photorhabdus</taxon>
    </lineage>
</organism>
<evidence type="ECO:0000313" key="2">
    <source>
        <dbReference type="Proteomes" id="UP000018957"/>
    </source>
</evidence>
<dbReference type="AlphaFoldDB" id="W3VBW5"/>
<sequence length="126" mass="14355">MVWFKVYADKQKELSRTRVKVGKKGGESKAEVYIIIQNKLVDLINTFAPTGGWKSKAAAVNALIDPLWEFVEESNFVINNQSKKYRLSTTSQDALADTILKSWSRDVESVRQAFDNNVSRKKRVSE</sequence>
<dbReference type="Proteomes" id="UP000018957">
    <property type="component" value="Unassembled WGS sequence"/>
</dbReference>
<comment type="caution">
    <text evidence="1">The sequence shown here is derived from an EMBL/GenBank/DDBJ whole genome shotgun (WGS) entry which is preliminary data.</text>
</comment>
<protein>
    <submittedName>
        <fullName evidence="1">Uncharacterized protein</fullName>
    </submittedName>
</protein>
<reference evidence="1 2" key="1">
    <citation type="submission" date="2013-11" db="EMBL/GenBank/DDBJ databases">
        <title>Elucidation of the Photorhabdus temperata genome and generation of transposon mutant library to identify motility mutants.</title>
        <authorList>
            <person name="Hurst S.G.IV."/>
            <person name="Micheals B."/>
            <person name="Abebe-Akele F."/>
            <person name="Rowedder H."/>
            <person name="Bullock H."/>
            <person name="Jackobeck R."/>
            <person name="Janicki E."/>
            <person name="Tisa L.S."/>
        </authorList>
    </citation>
    <scope>NUCLEOTIDE SEQUENCE [LARGE SCALE GENOMIC DNA]</scope>
    <source>
        <strain evidence="1 2">NC19</strain>
    </source>
</reference>
<gene>
    <name evidence="1" type="ORF">PTE_00587</name>
</gene>
<accession>W3VBW5</accession>
<dbReference type="EMBL" id="AYSJ01000002">
    <property type="protein sequence ID" value="ETS33426.1"/>
    <property type="molecule type" value="Genomic_DNA"/>
</dbReference>
<evidence type="ECO:0000313" key="1">
    <source>
        <dbReference type="EMBL" id="ETS33426.1"/>
    </source>
</evidence>
<keyword evidence="2" id="KW-1185">Reference proteome</keyword>